<dbReference type="AlphaFoldDB" id="A0A2R4MH87"/>
<comment type="similarity">
    <text evidence="1">Belongs to the peptidase M16 family.</text>
</comment>
<evidence type="ECO:0000256" key="5">
    <source>
        <dbReference type="ARBA" id="ARBA00023049"/>
    </source>
</evidence>
<keyword evidence="5" id="KW-0482">Metalloprotease</keyword>
<sequence length="435" mass="49124">MFRFCLILLLSVQMVLGAVASNDLYQPPYSRALKDIYLINVPGYGGAAFYLVVNVGEADMNGPAGLSHYLEHLALFSALEKERGELSIKVEENAFAYKLATVFYGYAESSADYGAVMRRLGNIFQPIELDRQFMREERRIVEREFEQGVQAEPLSLESAALIEKLFDGQSVGRSVIGTSASIRELDIDKALAVHDEFYRPDNASLYVLGEINYSKIAKHVKDVFSITSEKGDPHQRKALVIGDKRHLDEVERPDLYRDRLIFKKAISFPEQYDWAQKLVLLDHLDEILLSSRSGGVRKALQLDAFWAADLEIDLDFITENVLLLEISAAPDFDVTLEDLALEIERQLSHLADSGVSRMRFYDLKNDTEFFYNYLQNSPTDLHEYTFKSLLLNVAPIQGEEIAAAAKRLTHLDYDAVMQAIAAPSDTAILYLRATQ</sequence>
<dbReference type="SUPFAM" id="SSF63411">
    <property type="entry name" value="LuxS/MPP-like metallohydrolase"/>
    <property type="match status" value="1"/>
</dbReference>
<organism evidence="8 9">
    <name type="scientific">Maritalea myrionectae</name>
    <dbReference type="NCBI Taxonomy" id="454601"/>
    <lineage>
        <taxon>Bacteria</taxon>
        <taxon>Pseudomonadati</taxon>
        <taxon>Pseudomonadota</taxon>
        <taxon>Alphaproteobacteria</taxon>
        <taxon>Hyphomicrobiales</taxon>
        <taxon>Devosiaceae</taxon>
        <taxon>Maritalea</taxon>
    </lineage>
</organism>
<dbReference type="InterPro" id="IPR011765">
    <property type="entry name" value="Pept_M16_N"/>
</dbReference>
<accession>A0A2R4MH87</accession>
<dbReference type="GO" id="GO:0006508">
    <property type="term" value="P:proteolysis"/>
    <property type="evidence" value="ECO:0007669"/>
    <property type="project" value="UniProtKB-KW"/>
</dbReference>
<feature type="chain" id="PRO_5015348312" description="Peptidase M16 N-terminal domain-containing protein" evidence="6">
    <location>
        <begin position="21"/>
        <end position="435"/>
    </location>
</feature>
<gene>
    <name evidence="8" type="ORF">MXMO3_02888</name>
</gene>
<dbReference type="RefSeq" id="WP_117396304.1">
    <property type="nucleotide sequence ID" value="NZ_CP021330.1"/>
</dbReference>
<keyword evidence="3" id="KW-0378">Hydrolase</keyword>
<evidence type="ECO:0000313" key="8">
    <source>
        <dbReference type="EMBL" id="AVX05398.1"/>
    </source>
</evidence>
<evidence type="ECO:0000259" key="7">
    <source>
        <dbReference type="Pfam" id="PF00675"/>
    </source>
</evidence>
<evidence type="ECO:0000313" key="9">
    <source>
        <dbReference type="Proteomes" id="UP000258927"/>
    </source>
</evidence>
<evidence type="ECO:0000256" key="3">
    <source>
        <dbReference type="ARBA" id="ARBA00022801"/>
    </source>
</evidence>
<proteinExistence type="inferred from homology"/>
<evidence type="ECO:0000256" key="2">
    <source>
        <dbReference type="ARBA" id="ARBA00022670"/>
    </source>
</evidence>
<dbReference type="Proteomes" id="UP000258927">
    <property type="component" value="Chromosome"/>
</dbReference>
<dbReference type="PANTHER" id="PTHR43690:SF17">
    <property type="entry name" value="PROTEIN YHJJ"/>
    <property type="match status" value="1"/>
</dbReference>
<dbReference type="EMBL" id="CP021330">
    <property type="protein sequence ID" value="AVX05398.1"/>
    <property type="molecule type" value="Genomic_DNA"/>
</dbReference>
<feature type="signal peptide" evidence="6">
    <location>
        <begin position="1"/>
        <end position="20"/>
    </location>
</feature>
<keyword evidence="6" id="KW-0732">Signal</keyword>
<keyword evidence="2" id="KW-0645">Protease</keyword>
<evidence type="ECO:0000256" key="4">
    <source>
        <dbReference type="ARBA" id="ARBA00022833"/>
    </source>
</evidence>
<dbReference type="InterPro" id="IPR011249">
    <property type="entry name" value="Metalloenz_LuxS/M16"/>
</dbReference>
<evidence type="ECO:0000256" key="6">
    <source>
        <dbReference type="SAM" id="SignalP"/>
    </source>
</evidence>
<dbReference type="GO" id="GO:0008237">
    <property type="term" value="F:metallopeptidase activity"/>
    <property type="evidence" value="ECO:0007669"/>
    <property type="project" value="UniProtKB-KW"/>
</dbReference>
<reference evidence="8 9" key="1">
    <citation type="submission" date="2017-05" db="EMBL/GenBank/DDBJ databases">
        <title>Genome Analysis of Maritalea myrionectae HL2708#5.</title>
        <authorList>
            <consortium name="Cotde Inc.-PKNU"/>
            <person name="Jang D."/>
            <person name="Oh H.-M."/>
        </authorList>
    </citation>
    <scope>NUCLEOTIDE SEQUENCE [LARGE SCALE GENOMIC DNA]</scope>
    <source>
        <strain evidence="8 9">HL2708#5</strain>
    </source>
</reference>
<protein>
    <recommendedName>
        <fullName evidence="7">Peptidase M16 N-terminal domain-containing protein</fullName>
    </recommendedName>
</protein>
<dbReference type="KEGG" id="mmyr:MXMO3_02888"/>
<dbReference type="PANTHER" id="PTHR43690">
    <property type="entry name" value="NARDILYSIN"/>
    <property type="match status" value="1"/>
</dbReference>
<feature type="domain" description="Peptidase M16 N-terminal" evidence="7">
    <location>
        <begin position="49"/>
        <end position="178"/>
    </location>
</feature>
<dbReference type="InterPro" id="IPR050626">
    <property type="entry name" value="Peptidase_M16"/>
</dbReference>
<keyword evidence="9" id="KW-1185">Reference proteome</keyword>
<name>A0A2R4MH87_9HYPH</name>
<dbReference type="Gene3D" id="3.30.830.10">
    <property type="entry name" value="Metalloenzyme, LuxS/M16 peptidase-like"/>
    <property type="match status" value="1"/>
</dbReference>
<dbReference type="GO" id="GO:0046872">
    <property type="term" value="F:metal ion binding"/>
    <property type="evidence" value="ECO:0007669"/>
    <property type="project" value="InterPro"/>
</dbReference>
<evidence type="ECO:0000256" key="1">
    <source>
        <dbReference type="ARBA" id="ARBA00007261"/>
    </source>
</evidence>
<keyword evidence="4" id="KW-0862">Zinc</keyword>
<dbReference type="Pfam" id="PF00675">
    <property type="entry name" value="Peptidase_M16"/>
    <property type="match status" value="1"/>
</dbReference>